<name>A0A4V3BMF1_9RHOO</name>
<gene>
    <name evidence="1" type="ORF">C7389_109106</name>
</gene>
<organism evidence="1 2">
    <name type="scientific">Azoarcus indigens</name>
    <dbReference type="NCBI Taxonomy" id="29545"/>
    <lineage>
        <taxon>Bacteria</taxon>
        <taxon>Pseudomonadati</taxon>
        <taxon>Pseudomonadota</taxon>
        <taxon>Betaproteobacteria</taxon>
        <taxon>Rhodocyclales</taxon>
        <taxon>Zoogloeaceae</taxon>
        <taxon>Azoarcus</taxon>
    </lineage>
</organism>
<dbReference type="Proteomes" id="UP000295129">
    <property type="component" value="Unassembled WGS sequence"/>
</dbReference>
<protein>
    <recommendedName>
        <fullName evidence="3">Phage tail protein</fullName>
    </recommendedName>
</protein>
<comment type="caution">
    <text evidence="1">The sequence shown here is derived from an EMBL/GenBank/DDBJ whole genome shotgun (WGS) entry which is preliminary data.</text>
</comment>
<evidence type="ECO:0000313" key="1">
    <source>
        <dbReference type="EMBL" id="TDN50412.1"/>
    </source>
</evidence>
<reference evidence="1 2" key="1">
    <citation type="submission" date="2019-03" db="EMBL/GenBank/DDBJ databases">
        <title>Genomic Encyclopedia of Type Strains, Phase IV (KMG-IV): sequencing the most valuable type-strain genomes for metagenomic binning, comparative biology and taxonomic classification.</title>
        <authorList>
            <person name="Goeker M."/>
        </authorList>
    </citation>
    <scope>NUCLEOTIDE SEQUENCE [LARGE SCALE GENOMIC DNA]</scope>
    <source>
        <strain evidence="1 2">DSM 12121</strain>
    </source>
</reference>
<dbReference type="EMBL" id="SNVV01000009">
    <property type="protein sequence ID" value="TDN50412.1"/>
    <property type="molecule type" value="Genomic_DNA"/>
</dbReference>
<dbReference type="RefSeq" id="WP_133591644.1">
    <property type="nucleotide sequence ID" value="NZ_SNVV01000009.1"/>
</dbReference>
<evidence type="ECO:0008006" key="3">
    <source>
        <dbReference type="Google" id="ProtNLM"/>
    </source>
</evidence>
<sequence length="406" mass="40872">MDYPASVPGVGLVGGKFVDEDAGTGQVGSLIPAAWGNAVTDEILSVIQAAGLDPDEGDVTQLLAAITAFLRGRVVLGGTTTGAAPSFALALAPALAAYAEGVRLRVKFHAAGSGADVLNVNGLGNKSIKQYDAAGTKQAAVIAAGLVADVEYDGVDFVVLDALAPGAIQGAFSNLKLSAAGTGPSIAVSYDDLVLGNGSGGYVSEHNVAGTITTTTVGAGGLDAGVLAASTWYSIWRIGKADGARNWLFSLSATSPTMPAGYTLKARIGWFRTDSTANKYPLSFIQSGRSVRYKPAAGSNLTLTPQMASGVAGTIGTTLVAAAVGAFVPPTASIIKLQTYTGGGGAVQVNSSSVASITGTTGFDNTVPTGATPSVQGELMLESTNIYWASNFASSAIYCSGWEDNL</sequence>
<proteinExistence type="predicted"/>
<accession>A0A4V3BMF1</accession>
<dbReference type="AlphaFoldDB" id="A0A4V3BMF1"/>
<keyword evidence="2" id="KW-1185">Reference proteome</keyword>
<dbReference type="OrthoDB" id="8596508at2"/>
<evidence type="ECO:0000313" key="2">
    <source>
        <dbReference type="Proteomes" id="UP000295129"/>
    </source>
</evidence>